<evidence type="ECO:0000256" key="12">
    <source>
        <dbReference type="ARBA" id="ARBA00022723"/>
    </source>
</evidence>
<dbReference type="OrthoDB" id="9806583at2"/>
<evidence type="ECO:0000256" key="3">
    <source>
        <dbReference type="ARBA" id="ARBA00001947"/>
    </source>
</evidence>
<evidence type="ECO:0000256" key="6">
    <source>
        <dbReference type="ARBA" id="ARBA00004661"/>
    </source>
</evidence>
<dbReference type="HAMAP" id="MF_00110">
    <property type="entry name" value="DHQ_synthase"/>
    <property type="match status" value="1"/>
</dbReference>
<feature type="binding site" evidence="19">
    <location>
        <position position="132"/>
    </location>
    <ligand>
        <name>NAD(+)</name>
        <dbReference type="ChEBI" id="CHEBI:57540"/>
    </ligand>
</feature>
<evidence type="ECO:0000313" key="22">
    <source>
        <dbReference type="EMBL" id="AJD01651.1"/>
    </source>
</evidence>
<evidence type="ECO:0000256" key="13">
    <source>
        <dbReference type="ARBA" id="ARBA00022741"/>
    </source>
</evidence>
<keyword evidence="15 19" id="KW-0520">NAD</keyword>
<keyword evidence="11 19" id="KW-0028">Amino-acid biosynthesis</keyword>
<comment type="pathway">
    <text evidence="6 19">Metabolic intermediate biosynthesis; chorismate biosynthesis; chorismate from D-erythrose 4-phosphate and phosphoenolpyruvate: step 2/7.</text>
</comment>
<reference evidence="22 23" key="1">
    <citation type="journal article" date="2014" name="Genome Biol. Evol.">
        <title>Comparative Genomics of the Campylobacter lari Group.</title>
        <authorList>
            <person name="Miller W.G."/>
            <person name="Yee E."/>
            <person name="Chapman M.H."/>
            <person name="Smith T.P."/>
            <person name="Bono J.L."/>
            <person name="Huynh S."/>
            <person name="Parker C.T."/>
            <person name="Vandamme P."/>
            <person name="Luong K."/>
            <person name="Korlach J."/>
        </authorList>
    </citation>
    <scope>NUCLEOTIDE SEQUENCE [LARGE SCALE GENOMIC DNA]</scope>
    <source>
        <strain evidence="23">RM3659</strain>
    </source>
</reference>
<dbReference type="Pfam" id="PF24621">
    <property type="entry name" value="DHQS_C"/>
    <property type="match status" value="1"/>
</dbReference>
<dbReference type="GO" id="GO:0003856">
    <property type="term" value="F:3-dehydroquinate synthase activity"/>
    <property type="evidence" value="ECO:0007669"/>
    <property type="project" value="UniProtKB-UniRule"/>
</dbReference>
<dbReference type="GO" id="GO:0046872">
    <property type="term" value="F:metal ion binding"/>
    <property type="evidence" value="ECO:0007669"/>
    <property type="project" value="UniProtKB-KW"/>
</dbReference>
<evidence type="ECO:0000256" key="7">
    <source>
        <dbReference type="ARBA" id="ARBA00005412"/>
    </source>
</evidence>
<keyword evidence="16 19" id="KW-0057">Aromatic amino acid biosynthesis</keyword>
<dbReference type="UniPathway" id="UPA00053">
    <property type="reaction ID" value="UER00085"/>
</dbReference>
<dbReference type="GO" id="GO:0000166">
    <property type="term" value="F:nucleotide binding"/>
    <property type="evidence" value="ECO:0007669"/>
    <property type="project" value="UniProtKB-KW"/>
</dbReference>
<comment type="catalytic activity">
    <reaction evidence="1 19">
        <text>7-phospho-2-dehydro-3-deoxy-D-arabino-heptonate = 3-dehydroquinate + phosphate</text>
        <dbReference type="Rhea" id="RHEA:21968"/>
        <dbReference type="ChEBI" id="CHEBI:32364"/>
        <dbReference type="ChEBI" id="CHEBI:43474"/>
        <dbReference type="ChEBI" id="CHEBI:58394"/>
        <dbReference type="EC" id="4.2.3.4"/>
    </reaction>
</comment>
<dbReference type="InterPro" id="IPR016037">
    <property type="entry name" value="DHQ_synth_AroB"/>
</dbReference>
<evidence type="ECO:0000259" key="20">
    <source>
        <dbReference type="Pfam" id="PF01761"/>
    </source>
</evidence>
<evidence type="ECO:0000256" key="17">
    <source>
        <dbReference type="ARBA" id="ARBA00023239"/>
    </source>
</evidence>
<keyword evidence="13 19" id="KW-0547">Nucleotide-binding</keyword>
<organism evidence="22 23">
    <name type="scientific">Campylobacter lari NCTC 11845</name>
    <dbReference type="NCBI Taxonomy" id="1388749"/>
    <lineage>
        <taxon>Bacteria</taxon>
        <taxon>Pseudomonadati</taxon>
        <taxon>Campylobacterota</taxon>
        <taxon>Epsilonproteobacteria</taxon>
        <taxon>Campylobacterales</taxon>
        <taxon>Campylobacteraceae</taxon>
        <taxon>Campylobacter</taxon>
    </lineage>
</organism>
<evidence type="ECO:0000256" key="16">
    <source>
        <dbReference type="ARBA" id="ARBA00023141"/>
    </source>
</evidence>
<dbReference type="GO" id="GO:0009073">
    <property type="term" value="P:aromatic amino acid family biosynthetic process"/>
    <property type="evidence" value="ECO:0007669"/>
    <property type="project" value="UniProtKB-KW"/>
</dbReference>
<evidence type="ECO:0000256" key="8">
    <source>
        <dbReference type="ARBA" id="ARBA00013031"/>
    </source>
</evidence>
<dbReference type="PANTHER" id="PTHR43622:SF7">
    <property type="entry name" value="3-DEHYDROQUINATE SYNTHASE, CHLOROPLASTIC"/>
    <property type="match status" value="1"/>
</dbReference>
<comment type="similarity">
    <text evidence="7 19">Belongs to the sugar phosphate cyclases superfamily. Dehydroquinate synthase family.</text>
</comment>
<dbReference type="AlphaFoldDB" id="A0A0A8HW19"/>
<evidence type="ECO:0000313" key="23">
    <source>
        <dbReference type="Proteomes" id="UP000031130"/>
    </source>
</evidence>
<evidence type="ECO:0000256" key="4">
    <source>
        <dbReference type="ARBA" id="ARBA00003485"/>
    </source>
</evidence>
<keyword evidence="17 19" id="KW-0456">Lyase</keyword>
<feature type="binding site" evidence="19">
    <location>
        <position position="257"/>
    </location>
    <ligand>
        <name>Zn(2+)</name>
        <dbReference type="ChEBI" id="CHEBI:29105"/>
    </ligand>
</feature>
<accession>A0A0A8HW19</accession>
<keyword evidence="10 19" id="KW-0963">Cytoplasm</keyword>
<dbReference type="Gene3D" id="3.40.50.1970">
    <property type="match status" value="1"/>
</dbReference>
<dbReference type="PIRSF" id="PIRSF001455">
    <property type="entry name" value="DHQ_synth"/>
    <property type="match status" value="1"/>
</dbReference>
<comment type="subcellular location">
    <subcellularLocation>
        <location evidence="5 19">Cytoplasm</location>
    </subcellularLocation>
</comment>
<feature type="binding site" evidence="19">
    <location>
        <position position="240"/>
    </location>
    <ligand>
        <name>Zn(2+)</name>
        <dbReference type="ChEBI" id="CHEBI:29105"/>
    </ligand>
</feature>
<dbReference type="RefSeq" id="WP_039625948.1">
    <property type="nucleotide sequence ID" value="NZ_CP007775.1"/>
</dbReference>
<feature type="domain" description="3-dehydroquinate synthase C-terminal" evidence="21">
    <location>
        <begin position="171"/>
        <end position="317"/>
    </location>
</feature>
<feature type="binding site" evidence="19">
    <location>
        <begin position="95"/>
        <end position="99"/>
    </location>
    <ligand>
        <name>NAD(+)</name>
        <dbReference type="ChEBI" id="CHEBI:57540"/>
    </ligand>
</feature>
<evidence type="ECO:0000256" key="5">
    <source>
        <dbReference type="ARBA" id="ARBA00004496"/>
    </source>
</evidence>
<evidence type="ECO:0000256" key="14">
    <source>
        <dbReference type="ARBA" id="ARBA00022833"/>
    </source>
</evidence>
<dbReference type="InterPro" id="IPR030960">
    <property type="entry name" value="DHQS/DOIS_N"/>
</dbReference>
<evidence type="ECO:0000256" key="11">
    <source>
        <dbReference type="ARBA" id="ARBA00022605"/>
    </source>
</evidence>
<feature type="binding site" evidence="19">
    <location>
        <position position="141"/>
    </location>
    <ligand>
        <name>NAD(+)</name>
        <dbReference type="ChEBI" id="CHEBI:57540"/>
    </ligand>
</feature>
<feature type="binding site" evidence="19">
    <location>
        <begin position="61"/>
        <end position="66"/>
    </location>
    <ligand>
        <name>NAD(+)</name>
        <dbReference type="ChEBI" id="CHEBI:57540"/>
    </ligand>
</feature>
<evidence type="ECO:0000256" key="18">
    <source>
        <dbReference type="ARBA" id="ARBA00023285"/>
    </source>
</evidence>
<keyword evidence="12 19" id="KW-0479">Metal-binding</keyword>
<comment type="cofactor">
    <cofactor evidence="2 19">
        <name>NAD(+)</name>
        <dbReference type="ChEBI" id="CHEBI:57540"/>
    </cofactor>
</comment>
<dbReference type="FunFam" id="3.40.50.1970:FF:000007">
    <property type="entry name" value="Pentafunctional AROM polypeptide"/>
    <property type="match status" value="1"/>
</dbReference>
<proteinExistence type="inferred from homology"/>
<dbReference type="InterPro" id="IPR050071">
    <property type="entry name" value="Dehydroquinate_synthase"/>
</dbReference>
<dbReference type="Gene3D" id="1.20.1090.10">
    <property type="entry name" value="Dehydroquinate synthase-like - alpha domain"/>
    <property type="match status" value="1"/>
</dbReference>
<dbReference type="GO" id="GO:0008652">
    <property type="term" value="P:amino acid biosynthetic process"/>
    <property type="evidence" value="ECO:0007669"/>
    <property type="project" value="UniProtKB-KW"/>
</dbReference>
<evidence type="ECO:0000256" key="15">
    <source>
        <dbReference type="ARBA" id="ARBA00023027"/>
    </source>
</evidence>
<dbReference type="GO" id="GO:0009423">
    <property type="term" value="P:chorismate biosynthetic process"/>
    <property type="evidence" value="ECO:0007669"/>
    <property type="project" value="UniProtKB-UniRule"/>
</dbReference>
<dbReference type="EMBL" id="CP007775">
    <property type="protein sequence ID" value="AJD01651.1"/>
    <property type="molecule type" value="Genomic_DNA"/>
</dbReference>
<evidence type="ECO:0000259" key="21">
    <source>
        <dbReference type="Pfam" id="PF24621"/>
    </source>
</evidence>
<evidence type="ECO:0000256" key="19">
    <source>
        <dbReference type="HAMAP-Rule" id="MF_00110"/>
    </source>
</evidence>
<evidence type="ECO:0000256" key="9">
    <source>
        <dbReference type="ARBA" id="ARBA00017684"/>
    </source>
</evidence>
<gene>
    <name evidence="19 22" type="primary">aroB</name>
    <name evidence="22" type="ORF">UPTC3659_0803</name>
</gene>
<feature type="domain" description="3-dehydroquinate synthase N-terminal" evidence="20">
    <location>
        <begin position="57"/>
        <end position="169"/>
    </location>
</feature>
<dbReference type="HOGENOM" id="CLU_001201_0_1_7"/>
<feature type="binding site" evidence="19">
    <location>
        <begin position="119"/>
        <end position="120"/>
    </location>
    <ligand>
        <name>NAD(+)</name>
        <dbReference type="ChEBI" id="CHEBI:57540"/>
    </ligand>
</feature>
<keyword evidence="18 19" id="KW-0170">Cobalt</keyword>
<dbReference type="Pfam" id="PF01761">
    <property type="entry name" value="DHQ_synthase"/>
    <property type="match status" value="1"/>
</dbReference>
<name>A0A0A8HW19_CAMLA</name>
<dbReference type="Proteomes" id="UP000031130">
    <property type="component" value="Chromosome"/>
</dbReference>
<comment type="function">
    <text evidence="4 19">Catalyzes the conversion of 3-deoxy-D-arabino-heptulosonate 7-phosphate (DAHP) to dehydroquinate (DHQ).</text>
</comment>
<dbReference type="SUPFAM" id="SSF56796">
    <property type="entry name" value="Dehydroquinate synthase-like"/>
    <property type="match status" value="1"/>
</dbReference>
<dbReference type="KEGG" id="cln:UPTC3659_0803"/>
<dbReference type="EC" id="4.2.3.4" evidence="8 19"/>
<evidence type="ECO:0000256" key="10">
    <source>
        <dbReference type="ARBA" id="ARBA00022490"/>
    </source>
</evidence>
<dbReference type="NCBIfam" id="TIGR01357">
    <property type="entry name" value="aroB"/>
    <property type="match status" value="1"/>
</dbReference>
<sequence>MQVKVNLDKNTSYNVYINELEKLNFDTKVVILTNELVAKLHLDTLLKKIHAKELFVIKIKDGEEYKNLQTIEYILDQMCACRLDRKSLLISFGGGVISDMGGFVASIYQRGIEFINIPTTLLACVDASVGGKTGVNNKFGKNLIGTFYQPKAVYCESGFLKTLASRELAAGMAEFIKMAVVFDEEILSFLENLDEDKFLNAKLDDIVLAQIIQKSIELKASVVSQDEKESGLRMLLNYGHTFAHVIENQTEYKKYLHGEAVAIGMNMANILALNLGLLSEQEFQRVQNLLVKFKLPIFYKISNTEEFYKAFFLDKKTHYQKINFILACGLGKACIKNDISKENIMEVLKVFV</sequence>
<comment type="cofactor">
    <cofactor evidence="3">
        <name>Zn(2+)</name>
        <dbReference type="ChEBI" id="CHEBI:29105"/>
    </cofactor>
</comment>
<feature type="binding site" evidence="19">
    <location>
        <position position="174"/>
    </location>
    <ligand>
        <name>Zn(2+)</name>
        <dbReference type="ChEBI" id="CHEBI:29105"/>
    </ligand>
</feature>
<dbReference type="PANTHER" id="PTHR43622">
    <property type="entry name" value="3-DEHYDROQUINATE SYNTHASE"/>
    <property type="match status" value="1"/>
</dbReference>
<dbReference type="InterPro" id="IPR030963">
    <property type="entry name" value="DHQ_synth_fam"/>
</dbReference>
<protein>
    <recommendedName>
        <fullName evidence="9 19">3-dehydroquinate synthase</fullName>
        <shortName evidence="19">DHQS</shortName>
        <ecNumber evidence="8 19">4.2.3.4</ecNumber>
    </recommendedName>
</protein>
<evidence type="ECO:0000256" key="1">
    <source>
        <dbReference type="ARBA" id="ARBA00001393"/>
    </source>
</evidence>
<dbReference type="InterPro" id="IPR056179">
    <property type="entry name" value="DHQS_C"/>
</dbReference>
<keyword evidence="14 19" id="KW-0862">Zinc</keyword>
<dbReference type="GO" id="GO:0005737">
    <property type="term" value="C:cytoplasm"/>
    <property type="evidence" value="ECO:0007669"/>
    <property type="project" value="UniProtKB-SubCell"/>
</dbReference>
<dbReference type="CDD" id="cd08195">
    <property type="entry name" value="DHQS"/>
    <property type="match status" value="1"/>
</dbReference>
<evidence type="ECO:0000256" key="2">
    <source>
        <dbReference type="ARBA" id="ARBA00001911"/>
    </source>
</evidence>
<feature type="binding site" evidence="19">
    <location>
        <begin position="159"/>
        <end position="162"/>
    </location>
    <ligand>
        <name>NAD(+)</name>
        <dbReference type="ChEBI" id="CHEBI:57540"/>
    </ligand>
</feature>
<comment type="cofactor">
    <cofactor evidence="19">
        <name>Co(2+)</name>
        <dbReference type="ChEBI" id="CHEBI:48828"/>
    </cofactor>
    <cofactor evidence="19">
        <name>Zn(2+)</name>
        <dbReference type="ChEBI" id="CHEBI:29105"/>
    </cofactor>
    <text evidence="19">Binds 1 divalent metal cation per subunit. Can use either Co(2+) or Zn(2+).</text>
</comment>